<proteinExistence type="predicted"/>
<organism evidence="1">
    <name type="scientific">Tanacetum cinerariifolium</name>
    <name type="common">Dalmatian daisy</name>
    <name type="synonym">Chrysanthemum cinerariifolium</name>
    <dbReference type="NCBI Taxonomy" id="118510"/>
    <lineage>
        <taxon>Eukaryota</taxon>
        <taxon>Viridiplantae</taxon>
        <taxon>Streptophyta</taxon>
        <taxon>Embryophyta</taxon>
        <taxon>Tracheophyta</taxon>
        <taxon>Spermatophyta</taxon>
        <taxon>Magnoliopsida</taxon>
        <taxon>eudicotyledons</taxon>
        <taxon>Gunneridae</taxon>
        <taxon>Pentapetalae</taxon>
        <taxon>asterids</taxon>
        <taxon>campanulids</taxon>
        <taxon>Asterales</taxon>
        <taxon>Asteraceae</taxon>
        <taxon>Asteroideae</taxon>
        <taxon>Anthemideae</taxon>
        <taxon>Anthemidinae</taxon>
        <taxon>Tanacetum</taxon>
    </lineage>
</organism>
<sequence length="139" mass="16247">MMERASEDDLHGLDNTTHSANLNAKFKINDEFLKILQDNTFNGIDKSDVIDHMAKLELHRSILHDHTRRLDALPPTLIVDVDWDVRELYTRSGVVRDEILSQRYRFRSLKREQERLAVTFRALWRPVLALEAWAGHTDA</sequence>
<reference evidence="1" key="1">
    <citation type="journal article" date="2019" name="Sci. Rep.">
        <title>Draft genome of Tanacetum cinerariifolium, the natural source of mosquito coil.</title>
        <authorList>
            <person name="Yamashiro T."/>
            <person name="Shiraishi A."/>
            <person name="Satake H."/>
            <person name="Nakayama K."/>
        </authorList>
    </citation>
    <scope>NUCLEOTIDE SEQUENCE</scope>
</reference>
<comment type="caution">
    <text evidence="1">The sequence shown here is derived from an EMBL/GenBank/DDBJ whole genome shotgun (WGS) entry which is preliminary data.</text>
</comment>
<dbReference type="EMBL" id="BKCJ010001895">
    <property type="protein sequence ID" value="GEU44800.1"/>
    <property type="molecule type" value="Genomic_DNA"/>
</dbReference>
<evidence type="ECO:0000313" key="1">
    <source>
        <dbReference type="EMBL" id="GEU44800.1"/>
    </source>
</evidence>
<name>A0A6L2K7N7_TANCI</name>
<protein>
    <submittedName>
        <fullName evidence="1">Uncharacterized protein</fullName>
    </submittedName>
</protein>
<gene>
    <name evidence="1" type="ORF">Tci_016778</name>
</gene>
<accession>A0A6L2K7N7</accession>
<dbReference type="AlphaFoldDB" id="A0A6L2K7N7"/>